<protein>
    <submittedName>
        <fullName evidence="7">O-antigen ligase family protein</fullName>
    </submittedName>
</protein>
<dbReference type="PANTHER" id="PTHR37422">
    <property type="entry name" value="TEICHURONIC ACID BIOSYNTHESIS PROTEIN TUAE"/>
    <property type="match status" value="1"/>
</dbReference>
<sequence length="454" mass="47990">MTMPSIGTRPALPGWQADTRHAVWPAVMVWLLLVLMTVPDGLAYDTLDLGIAPESGSAVSRLAWLGLGAGAAGMLVWRSRLAVALAARVNPALWLFLLLALLSLAWSIDPGLSARRLYRLATVVMVCVALGLAGWQAHRFQQVLRPALTLLLAGSLLFGLLRPDLAVHAQTAAELAGAWRGLASHKNGLGSLAGLGLLLWLHAGLTRQTRVLPALAGGALALACLLLSRSSTALVAMLVAACWLVLARHWPRSGRGALALGVAVATAALLLAALGLIDVLPGASWLGSPIAAITGKDESLTGRTGIWALVVEHAQRRPLLGAGFGAYWVPSPGDGNEAGEIVRQLQGFYPASAHNGYLDVLHDLGWSGLLLLLAYLSLHVRDSLRLRRDEPSQADLYLAVFFQQAIGNLSETHWFAVQSVDLVVMTLASVALGRSLLALRLAQRVPAMRPSAGT</sequence>
<dbReference type="EMBL" id="JAUZEE010000015">
    <property type="protein sequence ID" value="MDP4302815.1"/>
    <property type="molecule type" value="Genomic_DNA"/>
</dbReference>
<name>A0ABT9G8L6_LEPDI</name>
<comment type="caution">
    <text evidence="7">The sequence shown here is derived from an EMBL/GenBank/DDBJ whole genome shotgun (WGS) entry which is preliminary data.</text>
</comment>
<dbReference type="GO" id="GO:0016874">
    <property type="term" value="F:ligase activity"/>
    <property type="evidence" value="ECO:0007669"/>
    <property type="project" value="UniProtKB-KW"/>
</dbReference>
<proteinExistence type="predicted"/>
<dbReference type="Pfam" id="PF04932">
    <property type="entry name" value="Wzy_C"/>
    <property type="match status" value="1"/>
</dbReference>
<feature type="transmembrane region" description="Helical" evidence="5">
    <location>
        <begin position="234"/>
        <end position="250"/>
    </location>
</feature>
<accession>A0ABT9G8L6</accession>
<dbReference type="PANTHER" id="PTHR37422:SF13">
    <property type="entry name" value="LIPOPOLYSACCHARIDE BIOSYNTHESIS PROTEIN PA4999-RELATED"/>
    <property type="match status" value="1"/>
</dbReference>
<reference evidence="7 8" key="1">
    <citation type="submission" date="2023-08" db="EMBL/GenBank/DDBJ databases">
        <authorList>
            <person name="Roldan D.M."/>
            <person name="Menes R.J."/>
        </authorList>
    </citation>
    <scope>NUCLEOTIDE SEQUENCE [LARGE SCALE GENOMIC DNA]</scope>
    <source>
        <strain evidence="7 8">CCM 2812</strain>
    </source>
</reference>
<feature type="domain" description="O-antigen ligase-related" evidence="6">
    <location>
        <begin position="219"/>
        <end position="373"/>
    </location>
</feature>
<feature type="transmembrane region" description="Helical" evidence="5">
    <location>
        <begin position="58"/>
        <end position="77"/>
    </location>
</feature>
<evidence type="ECO:0000256" key="1">
    <source>
        <dbReference type="ARBA" id="ARBA00004141"/>
    </source>
</evidence>
<comment type="subcellular location">
    <subcellularLocation>
        <location evidence="1">Membrane</location>
        <topology evidence="1">Multi-pass membrane protein</topology>
    </subcellularLocation>
</comment>
<evidence type="ECO:0000313" key="7">
    <source>
        <dbReference type="EMBL" id="MDP4302815.1"/>
    </source>
</evidence>
<evidence type="ECO:0000313" key="8">
    <source>
        <dbReference type="Proteomes" id="UP001235760"/>
    </source>
</evidence>
<keyword evidence="3 5" id="KW-1133">Transmembrane helix</keyword>
<feature type="transmembrane region" description="Helical" evidence="5">
    <location>
        <begin position="188"/>
        <end position="205"/>
    </location>
</feature>
<feature type="transmembrane region" description="Helical" evidence="5">
    <location>
        <begin position="89"/>
        <end position="106"/>
    </location>
</feature>
<keyword evidence="7" id="KW-0436">Ligase</keyword>
<evidence type="ECO:0000256" key="3">
    <source>
        <dbReference type="ARBA" id="ARBA00022989"/>
    </source>
</evidence>
<feature type="transmembrane region" description="Helical" evidence="5">
    <location>
        <begin position="118"/>
        <end position="136"/>
    </location>
</feature>
<feature type="transmembrane region" description="Helical" evidence="5">
    <location>
        <begin position="257"/>
        <end position="277"/>
    </location>
</feature>
<dbReference type="Proteomes" id="UP001235760">
    <property type="component" value="Unassembled WGS sequence"/>
</dbReference>
<feature type="transmembrane region" description="Helical" evidence="5">
    <location>
        <begin position="21"/>
        <end position="38"/>
    </location>
</feature>
<evidence type="ECO:0000256" key="4">
    <source>
        <dbReference type="ARBA" id="ARBA00023136"/>
    </source>
</evidence>
<dbReference type="InterPro" id="IPR007016">
    <property type="entry name" value="O-antigen_ligase-rel_domated"/>
</dbReference>
<evidence type="ECO:0000256" key="2">
    <source>
        <dbReference type="ARBA" id="ARBA00022692"/>
    </source>
</evidence>
<keyword evidence="2 5" id="KW-0812">Transmembrane</keyword>
<dbReference type="RefSeq" id="WP_305751356.1">
    <property type="nucleotide sequence ID" value="NZ_JAUZEE010000015.1"/>
</dbReference>
<evidence type="ECO:0000256" key="5">
    <source>
        <dbReference type="SAM" id="Phobius"/>
    </source>
</evidence>
<organism evidence="7 8">
    <name type="scientific">Leptothrix discophora</name>
    <dbReference type="NCBI Taxonomy" id="89"/>
    <lineage>
        <taxon>Bacteria</taxon>
        <taxon>Pseudomonadati</taxon>
        <taxon>Pseudomonadota</taxon>
        <taxon>Betaproteobacteria</taxon>
        <taxon>Burkholderiales</taxon>
        <taxon>Sphaerotilaceae</taxon>
        <taxon>Leptothrix</taxon>
    </lineage>
</organism>
<dbReference type="InterPro" id="IPR051533">
    <property type="entry name" value="WaaL-like"/>
</dbReference>
<keyword evidence="8" id="KW-1185">Reference proteome</keyword>
<evidence type="ECO:0000259" key="6">
    <source>
        <dbReference type="Pfam" id="PF04932"/>
    </source>
</evidence>
<gene>
    <name evidence="7" type="ORF">Q8X39_19425</name>
</gene>
<keyword evidence="4 5" id="KW-0472">Membrane</keyword>